<dbReference type="GO" id="GO:0008483">
    <property type="term" value="F:transaminase activity"/>
    <property type="evidence" value="ECO:0007669"/>
    <property type="project" value="UniProtKB-KW"/>
</dbReference>
<dbReference type="OrthoDB" id="9804474at2"/>
<gene>
    <name evidence="8" type="ordered locus">Desal_1097</name>
</gene>
<feature type="domain" description="Aminotransferase class I/classII large" evidence="7">
    <location>
        <begin position="33"/>
        <end position="377"/>
    </location>
</feature>
<dbReference type="EMBL" id="CP001649">
    <property type="protein sequence ID" value="ACS79161.1"/>
    <property type="molecule type" value="Genomic_DNA"/>
</dbReference>
<dbReference type="SUPFAM" id="SSF53383">
    <property type="entry name" value="PLP-dependent transferases"/>
    <property type="match status" value="1"/>
</dbReference>
<dbReference type="InterPro" id="IPR015421">
    <property type="entry name" value="PyrdxlP-dep_Trfase_major"/>
</dbReference>
<evidence type="ECO:0000256" key="2">
    <source>
        <dbReference type="ARBA" id="ARBA00007441"/>
    </source>
</evidence>
<dbReference type="Proteomes" id="UP000002601">
    <property type="component" value="Chromosome"/>
</dbReference>
<comment type="cofactor">
    <cofactor evidence="1 6">
        <name>pyridoxal 5'-phosphate</name>
        <dbReference type="ChEBI" id="CHEBI:597326"/>
    </cofactor>
</comment>
<dbReference type="Pfam" id="PF00155">
    <property type="entry name" value="Aminotran_1_2"/>
    <property type="match status" value="1"/>
</dbReference>
<dbReference type="STRING" id="526222.Desal_1097"/>
<evidence type="ECO:0000313" key="9">
    <source>
        <dbReference type="Proteomes" id="UP000002601"/>
    </source>
</evidence>
<dbReference type="Gene3D" id="3.40.640.10">
    <property type="entry name" value="Type I PLP-dependent aspartate aminotransferase-like (Major domain)"/>
    <property type="match status" value="1"/>
</dbReference>
<dbReference type="PANTHER" id="PTHR46383">
    <property type="entry name" value="ASPARTATE AMINOTRANSFERASE"/>
    <property type="match status" value="1"/>
</dbReference>
<reference evidence="8 9" key="1">
    <citation type="submission" date="2009-06" db="EMBL/GenBank/DDBJ databases">
        <title>Complete sequence of Desulfovibrio salexigens DSM 2638.</title>
        <authorList>
            <consortium name="US DOE Joint Genome Institute"/>
            <person name="Lucas S."/>
            <person name="Copeland A."/>
            <person name="Lapidus A."/>
            <person name="Glavina del Rio T."/>
            <person name="Tice H."/>
            <person name="Bruce D."/>
            <person name="Goodwin L."/>
            <person name="Pitluck S."/>
            <person name="Munk A.C."/>
            <person name="Brettin T."/>
            <person name="Detter J.C."/>
            <person name="Han C."/>
            <person name="Tapia R."/>
            <person name="Larimer F."/>
            <person name="Land M."/>
            <person name="Hauser L."/>
            <person name="Kyrpides N."/>
            <person name="Anderson I."/>
            <person name="Wall J.D."/>
            <person name="Arkin A.P."/>
            <person name="Dehal P."/>
            <person name="Chivian D."/>
            <person name="Giles B."/>
            <person name="Hazen T.C."/>
        </authorList>
    </citation>
    <scope>NUCLEOTIDE SEQUENCE [LARGE SCALE GENOMIC DNA]</scope>
    <source>
        <strain evidence="9">ATCC 14822 / DSM 2638 / NCIMB 8403 / VKM B-1763</strain>
    </source>
</reference>
<dbReference type="InterPro" id="IPR015424">
    <property type="entry name" value="PyrdxlP-dep_Trfase"/>
</dbReference>
<accession>C6C0Z8</accession>
<keyword evidence="3 6" id="KW-0032">Aminotransferase</keyword>
<dbReference type="PROSITE" id="PS00105">
    <property type="entry name" value="AA_TRANSFER_CLASS_1"/>
    <property type="match status" value="1"/>
</dbReference>
<keyword evidence="4 6" id="KW-0808">Transferase</keyword>
<evidence type="ECO:0000313" key="8">
    <source>
        <dbReference type="EMBL" id="ACS79161.1"/>
    </source>
</evidence>
<name>C6C0Z8_MARSD</name>
<dbReference type="InterPro" id="IPR004838">
    <property type="entry name" value="NHTrfase_class1_PyrdxlP-BS"/>
</dbReference>
<evidence type="ECO:0000256" key="5">
    <source>
        <dbReference type="ARBA" id="ARBA00022898"/>
    </source>
</evidence>
<dbReference type="InterPro" id="IPR004839">
    <property type="entry name" value="Aminotransferase_I/II_large"/>
</dbReference>
<dbReference type="GO" id="GO:0006520">
    <property type="term" value="P:amino acid metabolic process"/>
    <property type="evidence" value="ECO:0007669"/>
    <property type="project" value="InterPro"/>
</dbReference>
<keyword evidence="5" id="KW-0663">Pyridoxal phosphate</keyword>
<dbReference type="Gene3D" id="3.90.1150.10">
    <property type="entry name" value="Aspartate Aminotransferase, domain 1"/>
    <property type="match status" value="1"/>
</dbReference>
<evidence type="ECO:0000259" key="7">
    <source>
        <dbReference type="Pfam" id="PF00155"/>
    </source>
</evidence>
<proteinExistence type="inferred from homology"/>
<dbReference type="CDD" id="cd00609">
    <property type="entry name" value="AAT_like"/>
    <property type="match status" value="1"/>
</dbReference>
<evidence type="ECO:0000256" key="6">
    <source>
        <dbReference type="RuleBase" id="RU000481"/>
    </source>
</evidence>
<evidence type="ECO:0000256" key="1">
    <source>
        <dbReference type="ARBA" id="ARBA00001933"/>
    </source>
</evidence>
<organism evidence="8 9">
    <name type="scientific">Maridesulfovibrio salexigens (strain ATCC 14822 / DSM 2638 / NCIMB 8403 / VKM B-1763)</name>
    <name type="common">Desulfovibrio salexigens</name>
    <dbReference type="NCBI Taxonomy" id="526222"/>
    <lineage>
        <taxon>Bacteria</taxon>
        <taxon>Pseudomonadati</taxon>
        <taxon>Thermodesulfobacteriota</taxon>
        <taxon>Desulfovibrionia</taxon>
        <taxon>Desulfovibrionales</taxon>
        <taxon>Desulfovibrionaceae</taxon>
        <taxon>Maridesulfovibrio</taxon>
    </lineage>
</organism>
<sequence length="386" mass="43557">MECISKRACEITPFLVMDVLEKAQEMERQGRSIIHMEIGEPDFDTPECVKHACIKAMEAGETHYTHSLGIPELREAISKYYRDTYGVDVDPGRVIITQGTSPAMLLLFTFILDQGDNIIVSDPCYACYSNFISFSGAEANSIRTFEEDGFQYRPEAIEKAINERTKAILINSPSNPTGTLLSPERMEKIAKMGPWIISDEIYHGLVYGEKEHTILEYTDHAFVLNGFSKLFAMTGWRLGYIIAPEKYVRPMQKLCQNFFISANSMAQYAGVAALTESWDEVNRIKGIYDERRKFLIKRLREIGFEIKVEPTGAFYVLVNMKHLAAKFDGSSLKLAFDILEKAGIGVTPGIDFGEGAEGFIRLSYANSMDNLAEGMDRLERYVKDNS</sequence>
<protein>
    <recommendedName>
        <fullName evidence="6">Aminotransferase</fullName>
        <ecNumber evidence="6">2.6.1.-</ecNumber>
    </recommendedName>
</protein>
<dbReference type="PANTHER" id="PTHR46383:SF2">
    <property type="entry name" value="AMINOTRANSFERASE"/>
    <property type="match status" value="1"/>
</dbReference>
<dbReference type="HOGENOM" id="CLU_017584_4_3_7"/>
<dbReference type="GO" id="GO:0030170">
    <property type="term" value="F:pyridoxal phosphate binding"/>
    <property type="evidence" value="ECO:0007669"/>
    <property type="project" value="InterPro"/>
</dbReference>
<dbReference type="KEGG" id="dsa:Desal_1097"/>
<dbReference type="EC" id="2.6.1.-" evidence="6"/>
<dbReference type="InterPro" id="IPR050596">
    <property type="entry name" value="AspAT/PAT-like"/>
</dbReference>
<evidence type="ECO:0000256" key="4">
    <source>
        <dbReference type="ARBA" id="ARBA00022679"/>
    </source>
</evidence>
<dbReference type="AlphaFoldDB" id="C6C0Z8"/>
<dbReference type="InterPro" id="IPR015422">
    <property type="entry name" value="PyrdxlP-dep_Trfase_small"/>
</dbReference>
<evidence type="ECO:0000256" key="3">
    <source>
        <dbReference type="ARBA" id="ARBA00022576"/>
    </source>
</evidence>
<dbReference type="eggNOG" id="COG0436">
    <property type="taxonomic scope" value="Bacteria"/>
</dbReference>
<comment type="similarity">
    <text evidence="2 6">Belongs to the class-I pyridoxal-phosphate-dependent aminotransferase family.</text>
</comment>
<keyword evidence="9" id="KW-1185">Reference proteome</keyword>
<dbReference type="RefSeq" id="WP_015850980.1">
    <property type="nucleotide sequence ID" value="NC_012881.1"/>
</dbReference>